<comment type="caution">
    <text evidence="1">The sequence shown here is derived from an EMBL/GenBank/DDBJ whole genome shotgun (WGS) entry which is preliminary data.</text>
</comment>
<protein>
    <submittedName>
        <fullName evidence="1">Uncharacterized protein</fullName>
    </submittedName>
</protein>
<name>A0ABX2H3T2_9FIRM</name>
<dbReference type="RefSeq" id="WP_173769230.1">
    <property type="nucleotide sequence ID" value="NZ_JAAITS010000004.1"/>
</dbReference>
<organism evidence="1 2">
    <name type="scientific">Blautia faecis</name>
    <dbReference type="NCBI Taxonomy" id="871665"/>
    <lineage>
        <taxon>Bacteria</taxon>
        <taxon>Bacillati</taxon>
        <taxon>Bacillota</taxon>
        <taxon>Clostridia</taxon>
        <taxon>Lachnospirales</taxon>
        <taxon>Lachnospiraceae</taxon>
        <taxon>Blautia</taxon>
    </lineage>
</organism>
<accession>A0ABX2H3T2</accession>
<keyword evidence="2" id="KW-1185">Reference proteome</keyword>
<evidence type="ECO:0000313" key="2">
    <source>
        <dbReference type="Proteomes" id="UP001644719"/>
    </source>
</evidence>
<evidence type="ECO:0000313" key="1">
    <source>
        <dbReference type="EMBL" id="NSG84238.1"/>
    </source>
</evidence>
<dbReference type="EMBL" id="JAAITS010000004">
    <property type="protein sequence ID" value="NSG84238.1"/>
    <property type="molecule type" value="Genomic_DNA"/>
</dbReference>
<reference evidence="1 2" key="1">
    <citation type="journal article" date="2020" name="Cell Host Microbe">
        <title>Functional and Genomic Variation between Human-Derived Isolates of Lachnospiraceae Reveals Inter- and Intra-Species Diversity.</title>
        <authorList>
            <person name="Sorbara M.T."/>
            <person name="Littmann E.R."/>
            <person name="Fontana E."/>
            <person name="Moody T.U."/>
            <person name="Kohout C.E."/>
            <person name="Gjonbalaj M."/>
            <person name="Eaton V."/>
            <person name="Seok R."/>
            <person name="Leiner I.M."/>
            <person name="Pamer E.G."/>
        </authorList>
    </citation>
    <scope>NUCLEOTIDE SEQUENCE [LARGE SCALE GENOMIC DNA]</scope>
    <source>
        <strain evidence="1 2">MSK.17.74</strain>
    </source>
</reference>
<sequence length="82" mass="9680">MVRTCALVERKYDKTKAVVIFDRCEDGFPLSIMMFEFARENYPYKYPSPFGDIKNISCDTARNEKEMKEKGWVKLTDETQIL</sequence>
<dbReference type="Proteomes" id="UP001644719">
    <property type="component" value="Unassembled WGS sequence"/>
</dbReference>
<gene>
    <name evidence="1" type="ORF">G5B17_02010</name>
</gene>
<proteinExistence type="predicted"/>